<dbReference type="GO" id="GO:0051287">
    <property type="term" value="F:NAD binding"/>
    <property type="evidence" value="ECO:0007669"/>
    <property type="project" value="InterPro"/>
</dbReference>
<dbReference type="RefSeq" id="WP_080804687.1">
    <property type="nucleotide sequence ID" value="NZ_LT828548.1"/>
</dbReference>
<dbReference type="HAMAP" id="MF_01024">
    <property type="entry name" value="HisD"/>
    <property type="match status" value="1"/>
</dbReference>
<feature type="binding site" evidence="5 8">
    <location>
        <position position="364"/>
    </location>
    <ligand>
        <name>substrate</name>
    </ligand>
</feature>
<dbReference type="InterPro" id="IPR001692">
    <property type="entry name" value="Histidinol_DH_CS"/>
</dbReference>
<feature type="binding site" evidence="5 9">
    <location>
        <position position="423"/>
    </location>
    <ligand>
        <name>Zn(2+)</name>
        <dbReference type="ChEBI" id="CHEBI:29105"/>
    </ligand>
</feature>
<dbReference type="PRINTS" id="PR00083">
    <property type="entry name" value="HOLDHDRGNASE"/>
</dbReference>
<keyword evidence="12" id="KW-1185">Reference proteome</keyword>
<evidence type="ECO:0000256" key="5">
    <source>
        <dbReference type="HAMAP-Rule" id="MF_01024"/>
    </source>
</evidence>
<organism evidence="11 12">
    <name type="scientific">Desulfamplus magnetovallimortis</name>
    <dbReference type="NCBI Taxonomy" id="1246637"/>
    <lineage>
        <taxon>Bacteria</taxon>
        <taxon>Pseudomonadati</taxon>
        <taxon>Thermodesulfobacteriota</taxon>
        <taxon>Desulfobacteria</taxon>
        <taxon>Desulfobacterales</taxon>
        <taxon>Desulfobacteraceae</taxon>
        <taxon>Desulfamplus</taxon>
    </lineage>
</organism>
<keyword evidence="5" id="KW-0368">Histidine biosynthesis</keyword>
<dbReference type="PANTHER" id="PTHR21256:SF2">
    <property type="entry name" value="HISTIDINE BIOSYNTHESIS TRIFUNCTIONAL PROTEIN"/>
    <property type="match status" value="1"/>
</dbReference>
<feature type="binding site" evidence="5 8">
    <location>
        <position position="331"/>
    </location>
    <ligand>
        <name>substrate</name>
    </ligand>
</feature>
<dbReference type="NCBIfam" id="TIGR00069">
    <property type="entry name" value="hisD"/>
    <property type="match status" value="1"/>
</dbReference>
<comment type="cofactor">
    <cofactor evidence="5 9">
        <name>Zn(2+)</name>
        <dbReference type="ChEBI" id="CHEBI:29105"/>
    </cofactor>
    <text evidence="5 9">Binds 1 zinc ion per subunit.</text>
</comment>
<comment type="similarity">
    <text evidence="1 5 6 10">Belongs to the histidinol dehydrogenase family.</text>
</comment>
<evidence type="ECO:0000256" key="9">
    <source>
        <dbReference type="PIRSR" id="PIRSR000099-4"/>
    </source>
</evidence>
<dbReference type="PANTHER" id="PTHR21256">
    <property type="entry name" value="HISTIDINOL DEHYDROGENASE HDH"/>
    <property type="match status" value="1"/>
</dbReference>
<dbReference type="EC" id="1.1.1.23" evidence="5"/>
<dbReference type="InterPro" id="IPR016161">
    <property type="entry name" value="Ald_DH/histidinol_DH"/>
</dbReference>
<feature type="binding site" evidence="5 9">
    <location>
        <position position="364"/>
    </location>
    <ligand>
        <name>Zn(2+)</name>
        <dbReference type="ChEBI" id="CHEBI:29105"/>
    </ligand>
</feature>
<dbReference type="InterPro" id="IPR012131">
    <property type="entry name" value="Hstdl_DH"/>
</dbReference>
<evidence type="ECO:0000256" key="8">
    <source>
        <dbReference type="PIRSR" id="PIRSR000099-3"/>
    </source>
</evidence>
<dbReference type="PROSITE" id="PS00611">
    <property type="entry name" value="HISOL_DEHYDROGENASE"/>
    <property type="match status" value="1"/>
</dbReference>
<evidence type="ECO:0000256" key="2">
    <source>
        <dbReference type="ARBA" id="ARBA00022723"/>
    </source>
</evidence>
<dbReference type="GO" id="GO:0005829">
    <property type="term" value="C:cytosol"/>
    <property type="evidence" value="ECO:0007669"/>
    <property type="project" value="TreeGrafter"/>
</dbReference>
<accession>A0A1W1H7B4</accession>
<dbReference type="EMBL" id="FWEV01000037">
    <property type="protein sequence ID" value="SLM28353.1"/>
    <property type="molecule type" value="Genomic_DNA"/>
</dbReference>
<evidence type="ECO:0000313" key="11">
    <source>
        <dbReference type="EMBL" id="SLM28353.1"/>
    </source>
</evidence>
<feature type="binding site" evidence="5 8">
    <location>
        <position position="240"/>
    </location>
    <ligand>
        <name>substrate</name>
    </ligand>
</feature>
<sequence>MQIFRYPSDEGDKRVIQTIERGLGFSESDYKNVDSYIQDVRKRGDEAVIDYTRRFDSAKVTYENFRVSTLEFESAEKLVDAGFLKALDRAVDQLEAFHIRQKQNSWIDNPRDGVMVGQLVRAVSAAGIYAPGAKGGKTPLVSSVLMGAVPARVAGVDSITLMTPPMEDGTINPYMLVAARRVGIDAVFKAGSAWAIAAMAYGTEQIKKVDVIVGPGNIYVTLAKKIVSGTVGIDMIAGPSEILVIADKGANPDFLAADLLSQAEHDPIASSILVTDSQELAKKVSDAVGRQLESLPRKEIAAQSIRDFGAIMVVPDIDTAIDLSNRLAPEHLELVVEEPFQYTGKIRNAGALFIGPYTPEPVGDYIAGPNHVLPTAGTARFSSALSVDVFTKKTSLINYSKAAFEKEANDIITLAEIEGLGAHANSIKVRMEKSYSK</sequence>
<dbReference type="InterPro" id="IPR022695">
    <property type="entry name" value="Histidinol_DH_monofunct"/>
</dbReference>
<evidence type="ECO:0000256" key="3">
    <source>
        <dbReference type="ARBA" id="ARBA00022833"/>
    </source>
</evidence>
<dbReference type="GO" id="GO:0004399">
    <property type="term" value="F:histidinol dehydrogenase activity"/>
    <property type="evidence" value="ECO:0007669"/>
    <property type="project" value="UniProtKB-UniRule"/>
</dbReference>
<feature type="active site" description="Proton acceptor" evidence="5 7">
    <location>
        <position position="331"/>
    </location>
</feature>
<dbReference type="SUPFAM" id="SSF53720">
    <property type="entry name" value="ALDH-like"/>
    <property type="match status" value="1"/>
</dbReference>
<comment type="caution">
    <text evidence="5">Lacks conserved residue(s) required for the propagation of feature annotation.</text>
</comment>
<dbReference type="Gene3D" id="1.20.5.1300">
    <property type="match status" value="1"/>
</dbReference>
<feature type="binding site" evidence="5 9">
    <location>
        <position position="262"/>
    </location>
    <ligand>
        <name>Zn(2+)</name>
        <dbReference type="ChEBI" id="CHEBI:29105"/>
    </ligand>
</feature>
<dbReference type="OrthoDB" id="9805269at2"/>
<dbReference type="FunFam" id="3.40.50.1980:FF:000001">
    <property type="entry name" value="Histidinol dehydrogenase"/>
    <property type="match status" value="1"/>
</dbReference>
<feature type="binding site" evidence="5 8">
    <location>
        <position position="418"/>
    </location>
    <ligand>
        <name>substrate</name>
    </ligand>
</feature>
<evidence type="ECO:0000256" key="10">
    <source>
        <dbReference type="RuleBase" id="RU004175"/>
    </source>
</evidence>
<dbReference type="PIRSF" id="PIRSF000099">
    <property type="entry name" value="Histidinol_dh"/>
    <property type="match status" value="1"/>
</dbReference>
<dbReference type="CDD" id="cd06572">
    <property type="entry name" value="Histidinol_dh"/>
    <property type="match status" value="1"/>
</dbReference>
<reference evidence="11 12" key="1">
    <citation type="submission" date="2017-03" db="EMBL/GenBank/DDBJ databases">
        <authorList>
            <person name="Afonso C.L."/>
            <person name="Miller P.J."/>
            <person name="Scott M.A."/>
            <person name="Spackman E."/>
            <person name="Goraichik I."/>
            <person name="Dimitrov K.M."/>
            <person name="Suarez D.L."/>
            <person name="Swayne D.E."/>
        </authorList>
    </citation>
    <scope>NUCLEOTIDE SEQUENCE [LARGE SCALE GENOMIC DNA]</scope>
    <source>
        <strain evidence="11">PRJEB14757</strain>
    </source>
</reference>
<comment type="catalytic activity">
    <reaction evidence="5">
        <text>L-histidinol + 2 NAD(+) + H2O = L-histidine + 2 NADH + 3 H(+)</text>
        <dbReference type="Rhea" id="RHEA:20641"/>
        <dbReference type="ChEBI" id="CHEBI:15377"/>
        <dbReference type="ChEBI" id="CHEBI:15378"/>
        <dbReference type="ChEBI" id="CHEBI:57540"/>
        <dbReference type="ChEBI" id="CHEBI:57595"/>
        <dbReference type="ChEBI" id="CHEBI:57699"/>
        <dbReference type="ChEBI" id="CHEBI:57945"/>
        <dbReference type="EC" id="1.1.1.23"/>
    </reaction>
</comment>
<feature type="binding site" evidence="5 8">
    <location>
        <position position="262"/>
    </location>
    <ligand>
        <name>substrate</name>
    </ligand>
</feature>
<feature type="binding site" evidence="5 8">
    <location>
        <position position="423"/>
    </location>
    <ligand>
        <name>substrate</name>
    </ligand>
</feature>
<protein>
    <recommendedName>
        <fullName evidence="5">Histidinol dehydrogenase</fullName>
        <shortName evidence="5">HDH</shortName>
        <ecNumber evidence="5">1.1.1.23</ecNumber>
    </recommendedName>
</protein>
<evidence type="ECO:0000256" key="1">
    <source>
        <dbReference type="ARBA" id="ARBA00010178"/>
    </source>
</evidence>
<evidence type="ECO:0000313" key="12">
    <source>
        <dbReference type="Proteomes" id="UP000191931"/>
    </source>
</evidence>
<dbReference type="AlphaFoldDB" id="A0A1W1H7B4"/>
<feature type="binding site" evidence="5 9">
    <location>
        <position position="265"/>
    </location>
    <ligand>
        <name>Zn(2+)</name>
        <dbReference type="ChEBI" id="CHEBI:29105"/>
    </ligand>
</feature>
<keyword evidence="3 5" id="KW-0862">Zinc</keyword>
<dbReference type="Pfam" id="PF00815">
    <property type="entry name" value="Histidinol_dh"/>
    <property type="match status" value="1"/>
</dbReference>
<evidence type="ECO:0000256" key="7">
    <source>
        <dbReference type="PIRSR" id="PIRSR000099-1"/>
    </source>
</evidence>
<dbReference type="Proteomes" id="UP000191931">
    <property type="component" value="Unassembled WGS sequence"/>
</dbReference>
<dbReference type="UniPathway" id="UPA00031">
    <property type="reaction ID" value="UER00014"/>
</dbReference>
<comment type="pathway">
    <text evidence="5">Amino-acid biosynthesis; L-histidine biosynthesis; L-histidine from 5-phospho-alpha-D-ribose 1-diphosphate: step 9/9.</text>
</comment>
<feature type="binding site" evidence="5 8">
    <location>
        <position position="265"/>
    </location>
    <ligand>
        <name>substrate</name>
    </ligand>
</feature>
<gene>
    <name evidence="5 11" type="primary">hisD</name>
    <name evidence="11" type="ORF">MTBBW1_1310051</name>
</gene>
<evidence type="ECO:0000256" key="4">
    <source>
        <dbReference type="ARBA" id="ARBA00023002"/>
    </source>
</evidence>
<dbReference type="GO" id="GO:0008270">
    <property type="term" value="F:zinc ion binding"/>
    <property type="evidence" value="ECO:0007669"/>
    <property type="project" value="UniProtKB-UniRule"/>
</dbReference>
<dbReference type="GO" id="GO:0000105">
    <property type="term" value="P:L-histidine biosynthetic process"/>
    <property type="evidence" value="ECO:0007669"/>
    <property type="project" value="UniProtKB-UniRule"/>
</dbReference>
<dbReference type="Gene3D" id="3.40.50.1980">
    <property type="entry name" value="Nitrogenase molybdenum iron protein domain"/>
    <property type="match status" value="2"/>
</dbReference>
<keyword evidence="2 5" id="KW-0479">Metal-binding</keyword>
<evidence type="ECO:0000256" key="6">
    <source>
        <dbReference type="PIRNR" id="PIRNR000099"/>
    </source>
</evidence>
<dbReference type="STRING" id="1246637.MTBBW1_1310051"/>
<proteinExistence type="inferred from homology"/>
<name>A0A1W1H7B4_9BACT</name>
<keyword evidence="5" id="KW-0520">NAD</keyword>
<comment type="function">
    <text evidence="5">Catalyzes the sequential NAD-dependent oxidations of L-histidinol to L-histidinaldehyde and then to L-histidine.</text>
</comment>
<feature type="active site" description="Proton acceptor" evidence="5 7">
    <location>
        <position position="330"/>
    </location>
</feature>
<keyword evidence="5" id="KW-0028">Amino-acid biosynthesis</keyword>
<keyword evidence="4 5" id="KW-0560">Oxidoreductase</keyword>